<keyword evidence="4" id="KW-1185">Reference proteome</keyword>
<protein>
    <submittedName>
        <fullName evidence="3">Uncharacterized protein</fullName>
    </submittedName>
</protein>
<dbReference type="AlphaFoldDB" id="A0A1R3HP23"/>
<dbReference type="InterPro" id="IPR039926">
    <property type="entry name" value="Egg_app_1"/>
</dbReference>
<accession>A0A1R3HP23</accession>
<keyword evidence="2" id="KW-0472">Membrane</keyword>
<keyword evidence="2" id="KW-0812">Transmembrane</keyword>
<evidence type="ECO:0000256" key="1">
    <source>
        <dbReference type="SAM" id="MobiDB-lite"/>
    </source>
</evidence>
<evidence type="ECO:0000313" key="3">
    <source>
        <dbReference type="EMBL" id="OMO72083.1"/>
    </source>
</evidence>
<feature type="compositionally biased region" description="Basic and acidic residues" evidence="1">
    <location>
        <begin position="1"/>
        <end position="13"/>
    </location>
</feature>
<gene>
    <name evidence="3" type="ORF">COLO4_27839</name>
</gene>
<evidence type="ECO:0000313" key="4">
    <source>
        <dbReference type="Proteomes" id="UP000187203"/>
    </source>
</evidence>
<dbReference type="PANTHER" id="PTHR33333">
    <property type="entry name" value="ERYTHROCYTE MEMBRANE PROTEIN 1-LIKE"/>
    <property type="match status" value="1"/>
</dbReference>
<feature type="transmembrane region" description="Helical" evidence="2">
    <location>
        <begin position="32"/>
        <end position="53"/>
    </location>
</feature>
<reference evidence="4" key="1">
    <citation type="submission" date="2013-09" db="EMBL/GenBank/DDBJ databases">
        <title>Corchorus olitorius genome sequencing.</title>
        <authorList>
            <person name="Alam M."/>
            <person name="Haque M.S."/>
            <person name="Islam M.S."/>
            <person name="Emdad E.M."/>
            <person name="Islam M.M."/>
            <person name="Ahmed B."/>
            <person name="Halim A."/>
            <person name="Hossen Q.M.M."/>
            <person name="Hossain M.Z."/>
            <person name="Ahmed R."/>
            <person name="Khan M.M."/>
            <person name="Islam R."/>
            <person name="Rashid M.M."/>
            <person name="Khan S.A."/>
            <person name="Rahman M.S."/>
            <person name="Alam M."/>
            <person name="Yahiya A.S."/>
            <person name="Khan M.S."/>
            <person name="Azam M.S."/>
            <person name="Haque T."/>
            <person name="Lashkar M.Z.H."/>
            <person name="Akhand A.I."/>
            <person name="Morshed G."/>
            <person name="Roy S."/>
            <person name="Uddin K.S."/>
            <person name="Rabeya T."/>
            <person name="Hossain A.S."/>
            <person name="Chowdhury A."/>
            <person name="Snigdha A.R."/>
            <person name="Mortoza M.S."/>
            <person name="Matin S.A."/>
            <person name="Hoque S.M.E."/>
            <person name="Islam M.K."/>
            <person name="Roy D.K."/>
            <person name="Haider R."/>
            <person name="Moosa M.M."/>
            <person name="Elias S.M."/>
            <person name="Hasan A.M."/>
            <person name="Jahan S."/>
            <person name="Shafiuddin M."/>
            <person name="Mahmood N."/>
            <person name="Shommy N.S."/>
        </authorList>
    </citation>
    <scope>NUCLEOTIDE SEQUENCE [LARGE SCALE GENOMIC DNA]</scope>
    <source>
        <strain evidence="4">cv. O-4</strain>
    </source>
</reference>
<comment type="caution">
    <text evidence="3">The sequence shown here is derived from an EMBL/GenBank/DDBJ whole genome shotgun (WGS) entry which is preliminary data.</text>
</comment>
<dbReference type="PANTHER" id="PTHR33333:SF32">
    <property type="entry name" value="PSAD1"/>
    <property type="match status" value="1"/>
</dbReference>
<dbReference type="Proteomes" id="UP000187203">
    <property type="component" value="Unassembled WGS sequence"/>
</dbReference>
<evidence type="ECO:0000256" key="2">
    <source>
        <dbReference type="SAM" id="Phobius"/>
    </source>
</evidence>
<feature type="region of interest" description="Disordered" evidence="1">
    <location>
        <begin position="1"/>
        <end position="23"/>
    </location>
</feature>
<sequence length="92" mass="9942">MGCNESTERRRNNADGTENDGDLEICTSGTEMTAAGLAVAGAIIVACCVAGLLSGSEASSSRKTMKAPGRNYRIFRDDFEDDPADYFRRLRD</sequence>
<name>A0A1R3HP23_9ROSI</name>
<keyword evidence="2" id="KW-1133">Transmembrane helix</keyword>
<organism evidence="3 4">
    <name type="scientific">Corchorus olitorius</name>
    <dbReference type="NCBI Taxonomy" id="93759"/>
    <lineage>
        <taxon>Eukaryota</taxon>
        <taxon>Viridiplantae</taxon>
        <taxon>Streptophyta</taxon>
        <taxon>Embryophyta</taxon>
        <taxon>Tracheophyta</taxon>
        <taxon>Spermatophyta</taxon>
        <taxon>Magnoliopsida</taxon>
        <taxon>eudicotyledons</taxon>
        <taxon>Gunneridae</taxon>
        <taxon>Pentapetalae</taxon>
        <taxon>rosids</taxon>
        <taxon>malvids</taxon>
        <taxon>Malvales</taxon>
        <taxon>Malvaceae</taxon>
        <taxon>Grewioideae</taxon>
        <taxon>Apeibeae</taxon>
        <taxon>Corchorus</taxon>
    </lineage>
</organism>
<proteinExistence type="predicted"/>
<dbReference type="EMBL" id="AWUE01019702">
    <property type="protein sequence ID" value="OMO72083.1"/>
    <property type="molecule type" value="Genomic_DNA"/>
</dbReference>
<dbReference type="OrthoDB" id="1724124at2759"/>